<evidence type="ECO:0000256" key="3">
    <source>
        <dbReference type="ARBA" id="ARBA00023014"/>
    </source>
</evidence>
<dbReference type="PROSITE" id="PS00198">
    <property type="entry name" value="4FE4S_FER_1"/>
    <property type="match status" value="1"/>
</dbReference>
<keyword evidence="1" id="KW-0479">Metal-binding</keyword>
<sequence>MSNQPSRGFALLECCQEIPCNPCTTVCKTGAIVKSTLNSRPEFDPEKCVGCKLCVAACPGQAIFFQVPDLGDGKASITFPYEYRPLPVPGQEVVAVDRLGNEVCPAVVQSVGQRPVFNRTALVTLVIPAEYRDQVRFLRRLRREER</sequence>
<dbReference type="SUPFAM" id="SSF54862">
    <property type="entry name" value="4Fe-4S ferredoxins"/>
    <property type="match status" value="1"/>
</dbReference>
<dbReference type="InterPro" id="IPR017900">
    <property type="entry name" value="4Fe4S_Fe_S_CS"/>
</dbReference>
<evidence type="ECO:0000313" key="6">
    <source>
        <dbReference type="Proteomes" id="UP000660021"/>
    </source>
</evidence>
<proteinExistence type="predicted"/>
<dbReference type="Gene3D" id="3.30.70.20">
    <property type="match status" value="1"/>
</dbReference>
<keyword evidence="2" id="KW-0408">Iron</keyword>
<dbReference type="RefSeq" id="WP_186964097.1">
    <property type="nucleotide sequence ID" value="NZ_JACOPR010000008.1"/>
</dbReference>
<dbReference type="PROSITE" id="PS51379">
    <property type="entry name" value="4FE4S_FER_2"/>
    <property type="match status" value="1"/>
</dbReference>
<feature type="domain" description="4Fe-4S ferredoxin-type" evidence="4">
    <location>
        <begin position="39"/>
        <end position="68"/>
    </location>
</feature>
<gene>
    <name evidence="5" type="ORF">H8S34_11995</name>
</gene>
<evidence type="ECO:0000256" key="2">
    <source>
        <dbReference type="ARBA" id="ARBA00023004"/>
    </source>
</evidence>
<comment type="caution">
    <text evidence="5">The sequence shown here is derived from an EMBL/GenBank/DDBJ whole genome shotgun (WGS) entry which is preliminary data.</text>
</comment>
<accession>A0ABR7HVI7</accession>
<keyword evidence="3" id="KW-0411">Iron-sulfur</keyword>
<dbReference type="Pfam" id="PF00037">
    <property type="entry name" value="Fer4"/>
    <property type="match status" value="1"/>
</dbReference>
<dbReference type="InterPro" id="IPR017896">
    <property type="entry name" value="4Fe4S_Fe-S-bd"/>
</dbReference>
<name>A0ABR7HVI7_9FIRM</name>
<dbReference type="Proteomes" id="UP000660021">
    <property type="component" value="Unassembled WGS sequence"/>
</dbReference>
<protein>
    <submittedName>
        <fullName evidence="5">4Fe-4S binding protein</fullName>
    </submittedName>
</protein>
<evidence type="ECO:0000313" key="5">
    <source>
        <dbReference type="EMBL" id="MBC5731541.1"/>
    </source>
</evidence>
<dbReference type="EMBL" id="JACOPR010000008">
    <property type="protein sequence ID" value="MBC5731541.1"/>
    <property type="molecule type" value="Genomic_DNA"/>
</dbReference>
<organism evidence="5 6">
    <name type="scientific">Pseudoflavonifractor hominis</name>
    <dbReference type="NCBI Taxonomy" id="2763059"/>
    <lineage>
        <taxon>Bacteria</taxon>
        <taxon>Bacillati</taxon>
        <taxon>Bacillota</taxon>
        <taxon>Clostridia</taxon>
        <taxon>Eubacteriales</taxon>
        <taxon>Oscillospiraceae</taxon>
        <taxon>Pseudoflavonifractor</taxon>
    </lineage>
</organism>
<evidence type="ECO:0000259" key="4">
    <source>
        <dbReference type="PROSITE" id="PS51379"/>
    </source>
</evidence>
<evidence type="ECO:0000256" key="1">
    <source>
        <dbReference type="ARBA" id="ARBA00022723"/>
    </source>
</evidence>
<keyword evidence="6" id="KW-1185">Reference proteome</keyword>
<reference evidence="5 6" key="1">
    <citation type="submission" date="2020-08" db="EMBL/GenBank/DDBJ databases">
        <title>Genome public.</title>
        <authorList>
            <person name="Liu C."/>
            <person name="Sun Q."/>
        </authorList>
    </citation>
    <scope>NUCLEOTIDE SEQUENCE [LARGE SCALE GENOMIC DNA]</scope>
    <source>
        <strain evidence="5 6">New-38</strain>
    </source>
</reference>